<evidence type="ECO:0000313" key="1">
    <source>
        <dbReference type="EMBL" id="KAE9016602.1"/>
    </source>
</evidence>
<name>A0A6A3LAW6_9STRA</name>
<proteinExistence type="predicted"/>
<organism evidence="1 2">
    <name type="scientific">Phytophthora fragariae</name>
    <dbReference type="NCBI Taxonomy" id="53985"/>
    <lineage>
        <taxon>Eukaryota</taxon>
        <taxon>Sar</taxon>
        <taxon>Stramenopiles</taxon>
        <taxon>Oomycota</taxon>
        <taxon>Peronosporomycetes</taxon>
        <taxon>Peronosporales</taxon>
        <taxon>Peronosporaceae</taxon>
        <taxon>Phytophthora</taxon>
    </lineage>
</organism>
<comment type="caution">
    <text evidence="1">The sequence shown here is derived from an EMBL/GenBank/DDBJ whole genome shotgun (WGS) entry which is preliminary data.</text>
</comment>
<sequence length="95" mass="10717">MFLQEPPIVVHWYVDASDCGLVVADLAKKRFIQLDLDDQESSMICSVGKTQPFNINVRELFCVAFASLLWGHDCATHSATKMVVIQQHQRCHVGE</sequence>
<dbReference type="EMBL" id="QXFW01000309">
    <property type="protein sequence ID" value="KAE9016602.1"/>
    <property type="molecule type" value="Genomic_DNA"/>
</dbReference>
<protein>
    <submittedName>
        <fullName evidence="1">Uncharacterized protein</fullName>
    </submittedName>
</protein>
<gene>
    <name evidence="1" type="ORF">PF011_g7078</name>
</gene>
<dbReference type="Proteomes" id="UP000460718">
    <property type="component" value="Unassembled WGS sequence"/>
</dbReference>
<dbReference type="AlphaFoldDB" id="A0A6A3LAW6"/>
<accession>A0A6A3LAW6</accession>
<reference evidence="1 2" key="1">
    <citation type="submission" date="2018-09" db="EMBL/GenBank/DDBJ databases">
        <title>Genomic investigation of the strawberry pathogen Phytophthora fragariae indicates pathogenicity is determined by transcriptional variation in three key races.</title>
        <authorList>
            <person name="Adams T.M."/>
            <person name="Armitage A.D."/>
            <person name="Sobczyk M.K."/>
            <person name="Bates H.J."/>
            <person name="Dunwell J.M."/>
            <person name="Nellist C.F."/>
            <person name="Harrison R.J."/>
        </authorList>
    </citation>
    <scope>NUCLEOTIDE SEQUENCE [LARGE SCALE GENOMIC DNA]</scope>
    <source>
        <strain evidence="1 2">SCRP245</strain>
    </source>
</reference>
<evidence type="ECO:0000313" key="2">
    <source>
        <dbReference type="Proteomes" id="UP000460718"/>
    </source>
</evidence>